<proteinExistence type="predicted"/>
<evidence type="ECO:0000313" key="2">
    <source>
        <dbReference type="Proteomes" id="UP000244225"/>
    </source>
</evidence>
<comment type="caution">
    <text evidence="1">The sequence shown here is derived from an EMBL/GenBank/DDBJ whole genome shotgun (WGS) entry which is preliminary data.</text>
</comment>
<dbReference type="EMBL" id="QBKI01000003">
    <property type="protein sequence ID" value="PTX20386.1"/>
    <property type="molecule type" value="Genomic_DNA"/>
</dbReference>
<accession>A0A2T5YM46</accession>
<sequence length="194" mass="22979">MPFNDFFKRLLGRGKKMIRCSARKRSAKFDASYRSWLHHQTYLSWTGPFFTSYHYKMAGLPTPYQVELHCTDNLKGVVFFYDERIGPDSFSFLFELLKDRVLQQGYTLRSGNKLECKEQHIEKLLLVPLPEDVPGTKLCNQRYGNVLLDYMRLKNKPGYIRLMANTYQDPHFSRPLLFEELLEKVLRPGEERQK</sequence>
<protein>
    <submittedName>
        <fullName evidence="1">Uncharacterized protein</fullName>
    </submittedName>
</protein>
<evidence type="ECO:0000313" key="1">
    <source>
        <dbReference type="EMBL" id="PTX20386.1"/>
    </source>
</evidence>
<reference evidence="1 2" key="1">
    <citation type="submission" date="2018-04" db="EMBL/GenBank/DDBJ databases">
        <title>Genomic Encyclopedia of Archaeal and Bacterial Type Strains, Phase II (KMG-II): from individual species to whole genera.</title>
        <authorList>
            <person name="Goeker M."/>
        </authorList>
    </citation>
    <scope>NUCLEOTIDE SEQUENCE [LARGE SCALE GENOMIC DNA]</scope>
    <source>
        <strain evidence="1 2">DSM 100162</strain>
    </source>
</reference>
<dbReference type="Proteomes" id="UP000244225">
    <property type="component" value="Unassembled WGS sequence"/>
</dbReference>
<organism evidence="1 2">
    <name type="scientific">Pontibacter mucosus</name>
    <dbReference type="NCBI Taxonomy" id="1649266"/>
    <lineage>
        <taxon>Bacteria</taxon>
        <taxon>Pseudomonadati</taxon>
        <taxon>Bacteroidota</taxon>
        <taxon>Cytophagia</taxon>
        <taxon>Cytophagales</taxon>
        <taxon>Hymenobacteraceae</taxon>
        <taxon>Pontibacter</taxon>
    </lineage>
</organism>
<dbReference type="AlphaFoldDB" id="A0A2T5YM46"/>
<keyword evidence="2" id="KW-1185">Reference proteome</keyword>
<gene>
    <name evidence="1" type="ORF">C8N40_103463</name>
</gene>
<name>A0A2T5YM46_9BACT</name>